<keyword evidence="2" id="KW-1185">Reference proteome</keyword>
<dbReference type="InterPro" id="IPR010382">
    <property type="entry name" value="DUF977"/>
</dbReference>
<dbReference type="InterPro" id="IPR036388">
    <property type="entry name" value="WH-like_DNA-bd_sf"/>
</dbReference>
<gene>
    <name evidence="1" type="ORF">M8013_14475</name>
</gene>
<evidence type="ECO:0000313" key="2">
    <source>
        <dbReference type="Proteomes" id="UP001061282"/>
    </source>
</evidence>
<accession>A0A9J6QNY4</accession>
<protein>
    <submittedName>
        <fullName evidence="1">DUF977 family protein</fullName>
    </submittedName>
</protein>
<proteinExistence type="predicted"/>
<organism evidence="1 2">
    <name type="scientific">Silvania confinis</name>
    <dbReference type="NCBI Taxonomy" id="2926470"/>
    <lineage>
        <taxon>Bacteria</taxon>
        <taxon>Pseudomonadati</taxon>
        <taxon>Pseudomonadota</taxon>
        <taxon>Gammaproteobacteria</taxon>
        <taxon>Enterobacterales</taxon>
        <taxon>Enterobacteriaceae</taxon>
        <taxon>Silvania</taxon>
    </lineage>
</organism>
<dbReference type="RefSeq" id="WP_271268502.1">
    <property type="nucleotide sequence ID" value="NZ_JAMGZJ010000077.1"/>
</dbReference>
<dbReference type="AlphaFoldDB" id="A0A9J6QNY4"/>
<evidence type="ECO:0000313" key="1">
    <source>
        <dbReference type="EMBL" id="MCU6669949.1"/>
    </source>
</evidence>
<comment type="caution">
    <text evidence="1">The sequence shown here is derived from an EMBL/GenBank/DDBJ whole genome shotgun (WGS) entry which is preliminary data.</text>
</comment>
<name>A0A9J6QNY4_9ENTR</name>
<dbReference type="Proteomes" id="UP001061282">
    <property type="component" value="Unassembled WGS sequence"/>
</dbReference>
<dbReference type="EMBL" id="JAMGZJ010000077">
    <property type="protein sequence ID" value="MCU6669949.1"/>
    <property type="molecule type" value="Genomic_DNA"/>
</dbReference>
<dbReference type="Gene3D" id="1.10.10.10">
    <property type="entry name" value="Winged helix-like DNA-binding domain superfamily/Winged helix DNA-binding domain"/>
    <property type="match status" value="1"/>
</dbReference>
<dbReference type="Pfam" id="PF06163">
    <property type="entry name" value="DUF977"/>
    <property type="match status" value="1"/>
</dbReference>
<sequence length="86" mass="9798">MPSPKTHSERTLFIAWIIELVKKHGHATTNEVVAMFGLHRNTAERYIRAAVEQGGIIRHGRCGVFRDQRAIIDFDLKRYTHSKAAA</sequence>
<reference evidence="1" key="1">
    <citation type="submission" date="2022-05" db="EMBL/GenBank/DDBJ databases">
        <title>Description of a novel species of Leclercia; Leclercia tamurae and the Proposal for a Novel Genus Silvania gen. nov. Containing Two Novel Species Silvania hatchlandensis sp. nov. and Silvania confinis sp. nov. Isolated from the Rhizosphere of Oak.</title>
        <authorList>
            <person name="Maddock D.W."/>
            <person name="Brady C.L."/>
            <person name="Denman S."/>
            <person name="Arnold D."/>
        </authorList>
    </citation>
    <scope>NUCLEOTIDE SEQUENCE</scope>
    <source>
        <strain evidence="1">H4N4</strain>
    </source>
</reference>